<dbReference type="InterPro" id="IPR029063">
    <property type="entry name" value="SAM-dependent_MTases_sf"/>
</dbReference>
<dbReference type="Proteomes" id="UP000193335">
    <property type="component" value="Unassembled WGS sequence"/>
</dbReference>
<proteinExistence type="predicted"/>
<dbReference type="Pfam" id="PF01339">
    <property type="entry name" value="CheB_methylest"/>
    <property type="match status" value="1"/>
</dbReference>
<dbReference type="AlphaFoldDB" id="A0A1Y2JTV0"/>
<keyword evidence="8" id="KW-0145">Chemotaxis</keyword>
<protein>
    <recommendedName>
        <fullName evidence="2">histidine kinase</fullName>
        <ecNumber evidence="2">2.7.13.3</ecNumber>
    </recommendedName>
</protein>
<dbReference type="SMART" id="SM00138">
    <property type="entry name" value="MeTrc"/>
    <property type="match status" value="1"/>
</dbReference>
<evidence type="ECO:0000256" key="8">
    <source>
        <dbReference type="PROSITE-ProRule" id="PRU00050"/>
    </source>
</evidence>
<dbReference type="SUPFAM" id="SSF55785">
    <property type="entry name" value="PYP-like sensor domain (PAS domain)"/>
    <property type="match status" value="1"/>
</dbReference>
<gene>
    <name evidence="12" type="ORF">BSZ19_13970</name>
</gene>
<dbReference type="PANTHER" id="PTHR24422">
    <property type="entry name" value="CHEMOTAXIS PROTEIN METHYLTRANSFERASE"/>
    <property type="match status" value="1"/>
</dbReference>
<dbReference type="InterPro" id="IPR050903">
    <property type="entry name" value="Bact_Chemotaxis_MeTrfase"/>
</dbReference>
<dbReference type="SUPFAM" id="SSF52738">
    <property type="entry name" value="Methylesterase CheB, C-terminal domain"/>
    <property type="match status" value="1"/>
</dbReference>
<dbReference type="PROSITE" id="PS50123">
    <property type="entry name" value="CHER"/>
    <property type="match status" value="1"/>
</dbReference>
<dbReference type="Pfam" id="PF00989">
    <property type="entry name" value="PAS"/>
    <property type="match status" value="1"/>
</dbReference>
<dbReference type="CDD" id="cd16434">
    <property type="entry name" value="CheB-CheR_fusion"/>
    <property type="match status" value="1"/>
</dbReference>
<keyword evidence="3" id="KW-0597">Phosphoprotein</keyword>
<dbReference type="GO" id="GO:0006935">
    <property type="term" value="P:chemotaxis"/>
    <property type="evidence" value="ECO:0007669"/>
    <property type="project" value="UniProtKB-UniRule"/>
</dbReference>
<feature type="active site" evidence="8">
    <location>
        <position position="42"/>
    </location>
</feature>
<evidence type="ECO:0000313" key="13">
    <source>
        <dbReference type="Proteomes" id="UP000193335"/>
    </source>
</evidence>
<comment type="caution">
    <text evidence="12">The sequence shown here is derived from an EMBL/GenBank/DDBJ whole genome shotgun (WGS) entry which is preliminary data.</text>
</comment>
<evidence type="ECO:0000256" key="7">
    <source>
        <dbReference type="ARBA" id="ARBA00022840"/>
    </source>
</evidence>
<evidence type="ECO:0000259" key="10">
    <source>
        <dbReference type="PROSITE" id="PS50122"/>
    </source>
</evidence>
<keyword evidence="5" id="KW-0547">Nucleotide-binding</keyword>
<dbReference type="InterPro" id="IPR035965">
    <property type="entry name" value="PAS-like_dom_sf"/>
</dbReference>
<dbReference type="GO" id="GO:0006355">
    <property type="term" value="P:regulation of DNA-templated transcription"/>
    <property type="evidence" value="ECO:0007669"/>
    <property type="project" value="InterPro"/>
</dbReference>
<dbReference type="SUPFAM" id="SSF47757">
    <property type="entry name" value="Chemotaxis receptor methyltransferase CheR, N-terminal domain"/>
    <property type="match status" value="1"/>
</dbReference>
<dbReference type="InterPro" id="IPR022642">
    <property type="entry name" value="CheR_C"/>
</dbReference>
<dbReference type="Gene3D" id="3.40.50.180">
    <property type="entry name" value="Methylesterase CheB, C-terminal domain"/>
    <property type="match status" value="1"/>
</dbReference>
<dbReference type="GO" id="GO:0005737">
    <property type="term" value="C:cytoplasm"/>
    <property type="evidence" value="ECO:0007669"/>
    <property type="project" value="InterPro"/>
</dbReference>
<dbReference type="Pfam" id="PF07536">
    <property type="entry name" value="HWE_HK"/>
    <property type="match status" value="1"/>
</dbReference>
<dbReference type="InterPro" id="IPR022641">
    <property type="entry name" value="CheR_N"/>
</dbReference>
<feature type="active site" evidence="8">
    <location>
        <position position="15"/>
    </location>
</feature>
<evidence type="ECO:0000256" key="3">
    <source>
        <dbReference type="ARBA" id="ARBA00022553"/>
    </source>
</evidence>
<dbReference type="Pfam" id="PF13596">
    <property type="entry name" value="PAS_10"/>
    <property type="match status" value="1"/>
</dbReference>
<dbReference type="SMART" id="SM00911">
    <property type="entry name" value="HWE_HK"/>
    <property type="match status" value="1"/>
</dbReference>
<evidence type="ECO:0000256" key="6">
    <source>
        <dbReference type="ARBA" id="ARBA00022777"/>
    </source>
</evidence>
<comment type="catalytic activity">
    <reaction evidence="1">
        <text>ATP + protein L-histidine = ADP + protein N-phospho-L-histidine.</text>
        <dbReference type="EC" id="2.7.13.3"/>
    </reaction>
</comment>
<name>A0A1Y2JTV0_BRAJP</name>
<dbReference type="InterPro" id="IPR011102">
    <property type="entry name" value="Sig_transdc_His_kinase_HWE"/>
</dbReference>
<dbReference type="Pfam" id="PF03705">
    <property type="entry name" value="CheR_N"/>
    <property type="match status" value="1"/>
</dbReference>
<dbReference type="InterPro" id="IPR036890">
    <property type="entry name" value="HATPase_C_sf"/>
</dbReference>
<dbReference type="RefSeq" id="WP_085400103.1">
    <property type="nucleotide sequence ID" value="NZ_NAFL01000237.1"/>
</dbReference>
<dbReference type="GO" id="GO:0000156">
    <property type="term" value="F:phosphorelay response regulator activity"/>
    <property type="evidence" value="ECO:0007669"/>
    <property type="project" value="InterPro"/>
</dbReference>
<evidence type="ECO:0000256" key="2">
    <source>
        <dbReference type="ARBA" id="ARBA00012438"/>
    </source>
</evidence>
<dbReference type="CDD" id="cd02440">
    <property type="entry name" value="AdoMet_MTases"/>
    <property type="match status" value="1"/>
</dbReference>
<dbReference type="PRINTS" id="PR00996">
    <property type="entry name" value="CHERMTFRASE"/>
</dbReference>
<keyword evidence="8" id="KW-0378">Hydrolase</keyword>
<dbReference type="SUPFAM" id="SSF53335">
    <property type="entry name" value="S-adenosyl-L-methionine-dependent methyltransferases"/>
    <property type="match status" value="1"/>
</dbReference>
<keyword evidence="6" id="KW-0418">Kinase</keyword>
<dbReference type="GO" id="GO:0005524">
    <property type="term" value="F:ATP binding"/>
    <property type="evidence" value="ECO:0007669"/>
    <property type="project" value="UniProtKB-KW"/>
</dbReference>
<evidence type="ECO:0000256" key="9">
    <source>
        <dbReference type="SAM" id="Coils"/>
    </source>
</evidence>
<feature type="active site" evidence="8">
    <location>
        <position position="133"/>
    </location>
</feature>
<sequence>MTAPDAFPIICVGASAGGIEALEGFFRGLPPEPGLALVIVTHLSPERESFLHEIVTRYTTLPVHVAADAIHVQNNHVYVMPAKAILGIKDRRLTLRKSGSYRQHKPIDIFMSMLAVDIGELAGGVVLSGGDGDGTLGVKAIKERGGITFAQVGDGFGPQHPEMPEAAISSGLIDFAIPAEDMGPKLVEFVHGNDLLEQIIDTPEDSEQPTLGEFLPEIYAILRNQIGHDFSGYKTKTFVRRIQRRMQVTQLATIEAYVERLRQEPAEVSSLFRDLLINVTNFFRDEAAFEALATSVIPKIFEGLGADDTVRIWVPGCATGEEVFSIAILAREHMDTLTAVPRVQIFATDIDERALSVARAARYPGPLLDTVSPERRKRFFVSDGVSYVVSKDVRDLCIFSPHSVIRDPPFSRIDLVSCRNLLIYFGADVQNQVIPTFHYALRPNGYLFLGSAENASQFADLFAPIEKRHRIFRRRSDSNAPKRLPLALHGARPGPATNLIPRRHPLVGLALRQAVEEHVVEQFAPPHVVVNRDGDVVYYSSRTGKYLEAPAGAPTRQLLTMARKGLRLDLRTLFREAIETGRIATRNGVSLDTEDGEIQLVNLTIGPLDDVGSGEPLLLVLFADQGPVLSREEALNRAQIGHGDSAAHLERELRETRDRLQSMIEEYETALEELKSSNEELVSVNEEMQSTNEELEASKEELQSVNEELHTVNAELHGKVDALDRANSDLQNLFESTDVATIFLDRKLVIRSFTPAVTKVFNILPTDKGRPITDLSSRLNLTGFPEDIAKVFAGADPIERRVGGEGQGPHYLVRLAPYRDGDRTIQGVVVTFIDVTSLAHSEARQRVLIAELQHRTRNLLSIVQALAQQTLGNGGSLQEFSTRLAALGRVQSLVTKASDDQLDLGDIIRSELQAVGAADNKVSVSGPAVPLGFELVQMIGLALHELTTNAVKHGALKDGQGRLDVSWRVQRNGRSAPNLLLTWKESGVPKLSKTAQKGFGRNLIERALAHTSGAKTEFRFGEDGISCQIEMPLPRAIDVAANQEAGE</sequence>
<dbReference type="InterPro" id="IPR000673">
    <property type="entry name" value="Sig_transdc_resp-reg_Me-estase"/>
</dbReference>
<dbReference type="PANTHER" id="PTHR24422:SF27">
    <property type="entry name" value="PROTEIN-GLUTAMATE O-METHYLTRANSFERASE"/>
    <property type="match status" value="1"/>
</dbReference>
<accession>A0A1Y2JTV0</accession>
<dbReference type="EMBL" id="NAFL01000237">
    <property type="protein sequence ID" value="OSJ33896.1"/>
    <property type="molecule type" value="Genomic_DNA"/>
</dbReference>
<evidence type="ECO:0000256" key="5">
    <source>
        <dbReference type="ARBA" id="ARBA00022741"/>
    </source>
</evidence>
<keyword evidence="9" id="KW-0175">Coiled coil</keyword>
<feature type="domain" description="CheR-type methyltransferase" evidence="11">
    <location>
        <begin position="221"/>
        <end position="478"/>
    </location>
</feature>
<dbReference type="InterPro" id="IPR000780">
    <property type="entry name" value="CheR_MeTrfase"/>
</dbReference>
<dbReference type="Gene3D" id="3.30.450.20">
    <property type="entry name" value="PAS domain"/>
    <property type="match status" value="1"/>
</dbReference>
<dbReference type="InterPro" id="IPR013767">
    <property type="entry name" value="PAS_fold"/>
</dbReference>
<organism evidence="12 13">
    <name type="scientific">Bradyrhizobium japonicum</name>
    <dbReference type="NCBI Taxonomy" id="375"/>
    <lineage>
        <taxon>Bacteria</taxon>
        <taxon>Pseudomonadati</taxon>
        <taxon>Pseudomonadota</taxon>
        <taxon>Alphaproteobacteria</taxon>
        <taxon>Hyphomicrobiales</taxon>
        <taxon>Nitrobacteraceae</taxon>
        <taxon>Bradyrhizobium</taxon>
    </lineage>
</organism>
<evidence type="ECO:0000256" key="1">
    <source>
        <dbReference type="ARBA" id="ARBA00000085"/>
    </source>
</evidence>
<dbReference type="InterPro" id="IPR035909">
    <property type="entry name" value="CheB_C"/>
</dbReference>
<dbReference type="GO" id="GO:0004673">
    <property type="term" value="F:protein histidine kinase activity"/>
    <property type="evidence" value="ECO:0007669"/>
    <property type="project" value="UniProtKB-EC"/>
</dbReference>
<dbReference type="GO" id="GO:0008757">
    <property type="term" value="F:S-adenosylmethionine-dependent methyltransferase activity"/>
    <property type="evidence" value="ECO:0007669"/>
    <property type="project" value="InterPro"/>
</dbReference>
<evidence type="ECO:0000313" key="12">
    <source>
        <dbReference type="EMBL" id="OSJ33896.1"/>
    </source>
</evidence>
<dbReference type="GO" id="GO:0008984">
    <property type="term" value="F:protein-glutamate methylesterase activity"/>
    <property type="evidence" value="ECO:0007669"/>
    <property type="project" value="InterPro"/>
</dbReference>
<keyword evidence="4" id="KW-0808">Transferase</keyword>
<dbReference type="Pfam" id="PF01739">
    <property type="entry name" value="CheR"/>
    <property type="match status" value="1"/>
</dbReference>
<dbReference type="Gene3D" id="3.30.565.10">
    <property type="entry name" value="Histidine kinase-like ATPase, C-terminal domain"/>
    <property type="match status" value="1"/>
</dbReference>
<dbReference type="EC" id="2.7.13.3" evidence="2"/>
<feature type="coiled-coil region" evidence="9">
    <location>
        <begin position="646"/>
        <end position="715"/>
    </location>
</feature>
<dbReference type="PROSITE" id="PS50122">
    <property type="entry name" value="CHEB"/>
    <property type="match status" value="1"/>
</dbReference>
<evidence type="ECO:0000259" key="11">
    <source>
        <dbReference type="PROSITE" id="PS50123"/>
    </source>
</evidence>
<feature type="domain" description="CheB-type methylesterase" evidence="10">
    <location>
        <begin position="6"/>
        <end position="193"/>
    </location>
</feature>
<evidence type="ECO:0000256" key="4">
    <source>
        <dbReference type="ARBA" id="ARBA00022679"/>
    </source>
</evidence>
<reference evidence="12 13" key="1">
    <citation type="submission" date="2017-03" db="EMBL/GenBank/DDBJ databases">
        <title>Whole genome sequences of fourteen strains of Bradyrhizobium canariense and one strain of Bradyrhizobium japonicum isolated from Lupinus (Papilionoideae: Genisteae) species in Algeria.</title>
        <authorList>
            <person name="Crovadore J."/>
            <person name="Chekireb D."/>
            <person name="Brachmann A."/>
            <person name="Chablais R."/>
            <person name="Cochard B."/>
            <person name="Lefort F."/>
        </authorList>
    </citation>
    <scope>NUCLEOTIDE SEQUENCE [LARGE SCALE GENOMIC DNA]</scope>
    <source>
        <strain evidence="12 13">UBMA197</strain>
    </source>
</reference>
<keyword evidence="7" id="KW-0067">ATP-binding</keyword>
<dbReference type="Gene3D" id="3.40.50.150">
    <property type="entry name" value="Vaccinia Virus protein VP39"/>
    <property type="match status" value="1"/>
</dbReference>